<dbReference type="GeneID" id="20675393"/>
<evidence type="ECO:0008006" key="6">
    <source>
        <dbReference type="Google" id="ProtNLM"/>
    </source>
</evidence>
<sequence>MASDAPGFAILGAGIFAKEAHLPAIASLAGSNISPVLKAVYSRSEKSALDLAAAANNTLKLATPPSIYHDGDPSTDLDALLARSDIRAVIVVLPITTQPSIVLKALAASKHVLSEKPIAADVAGAIELIRKYESEYKPKGLVWRVAENYETEPIYQRAAQAIRDGKIGKVLFFKARVTNYMDKDSKWYKTPWRTVPDYQGGFLLDGGVHFAAALRIMLPSPLTHLSAFTSLSKAHLAPKDTIHAIAKSAHDGAHGLFEVTFAAPSNEYTPGNGYTITGSTGWLTVGAAAVEEGKKQAMQLVLHNERGEGEVIVEESTGVSDEVRSFFGAVIGNDDEKQNPRSALRDLAFIQAALNSEGSLVDLEALSKI</sequence>
<dbReference type="STRING" id="747525.W4JVI7"/>
<dbReference type="GO" id="GO:0006740">
    <property type="term" value="P:NADPH regeneration"/>
    <property type="evidence" value="ECO:0007669"/>
    <property type="project" value="TreeGrafter"/>
</dbReference>
<dbReference type="InParanoid" id="W4JVI7"/>
<dbReference type="eggNOG" id="KOG2742">
    <property type="taxonomic scope" value="Eukaryota"/>
</dbReference>
<accession>W4JVI7</accession>
<feature type="domain" description="GFO/IDH/MocA-like oxidoreductase" evidence="3">
    <location>
        <begin position="155"/>
        <end position="283"/>
    </location>
</feature>
<dbReference type="PANTHER" id="PTHR42840:SF5">
    <property type="entry name" value="NAD(P)-BINDING ROSSMANN-FOLD SUPERFAMILY PROTEIN"/>
    <property type="match status" value="1"/>
</dbReference>
<dbReference type="Pfam" id="PF22725">
    <property type="entry name" value="GFO_IDH_MocA_C3"/>
    <property type="match status" value="1"/>
</dbReference>
<feature type="domain" description="Gfo/Idh/MocA-like oxidoreductase N-terminal" evidence="2">
    <location>
        <begin position="8"/>
        <end position="134"/>
    </location>
</feature>
<dbReference type="GO" id="GO:0016491">
    <property type="term" value="F:oxidoreductase activity"/>
    <property type="evidence" value="ECO:0007669"/>
    <property type="project" value="TreeGrafter"/>
</dbReference>
<proteinExistence type="inferred from homology"/>
<dbReference type="PANTHER" id="PTHR42840">
    <property type="entry name" value="NAD(P)-BINDING ROSSMANN-FOLD SUPERFAMILY PROTEIN-RELATED"/>
    <property type="match status" value="1"/>
</dbReference>
<dbReference type="SUPFAM" id="SSF51735">
    <property type="entry name" value="NAD(P)-binding Rossmann-fold domains"/>
    <property type="match status" value="1"/>
</dbReference>
<evidence type="ECO:0000259" key="2">
    <source>
        <dbReference type="Pfam" id="PF01408"/>
    </source>
</evidence>
<dbReference type="InterPro" id="IPR036291">
    <property type="entry name" value="NAD(P)-bd_dom_sf"/>
</dbReference>
<reference evidence="4 5" key="1">
    <citation type="journal article" date="2012" name="New Phytol.">
        <title>Insight into trade-off between wood decay and parasitism from the genome of a fungal forest pathogen.</title>
        <authorList>
            <person name="Olson A."/>
            <person name="Aerts A."/>
            <person name="Asiegbu F."/>
            <person name="Belbahri L."/>
            <person name="Bouzid O."/>
            <person name="Broberg A."/>
            <person name="Canback B."/>
            <person name="Coutinho P.M."/>
            <person name="Cullen D."/>
            <person name="Dalman K."/>
            <person name="Deflorio G."/>
            <person name="van Diepen L.T."/>
            <person name="Dunand C."/>
            <person name="Duplessis S."/>
            <person name="Durling M."/>
            <person name="Gonthier P."/>
            <person name="Grimwood J."/>
            <person name="Fossdal C.G."/>
            <person name="Hansson D."/>
            <person name="Henrissat B."/>
            <person name="Hietala A."/>
            <person name="Himmelstrand K."/>
            <person name="Hoffmeister D."/>
            <person name="Hogberg N."/>
            <person name="James T.Y."/>
            <person name="Karlsson M."/>
            <person name="Kohler A."/>
            <person name="Kues U."/>
            <person name="Lee Y.H."/>
            <person name="Lin Y.C."/>
            <person name="Lind M."/>
            <person name="Lindquist E."/>
            <person name="Lombard V."/>
            <person name="Lucas S."/>
            <person name="Lunden K."/>
            <person name="Morin E."/>
            <person name="Murat C."/>
            <person name="Park J."/>
            <person name="Raffaello T."/>
            <person name="Rouze P."/>
            <person name="Salamov A."/>
            <person name="Schmutz J."/>
            <person name="Solheim H."/>
            <person name="Stahlberg J."/>
            <person name="Velez H."/>
            <person name="de Vries R.P."/>
            <person name="Wiebenga A."/>
            <person name="Woodward S."/>
            <person name="Yakovlev I."/>
            <person name="Garbelotto M."/>
            <person name="Martin F."/>
            <person name="Grigoriev I.V."/>
            <person name="Stenlid J."/>
        </authorList>
    </citation>
    <scope>NUCLEOTIDE SEQUENCE [LARGE SCALE GENOMIC DNA]</scope>
    <source>
        <strain evidence="4 5">TC 32-1</strain>
    </source>
</reference>
<keyword evidence="5" id="KW-1185">Reference proteome</keyword>
<dbReference type="InterPro" id="IPR000683">
    <property type="entry name" value="Gfo/Idh/MocA-like_OxRdtase_N"/>
</dbReference>
<dbReference type="SUPFAM" id="SSF55347">
    <property type="entry name" value="Glyceraldehyde-3-phosphate dehydrogenase-like, C-terminal domain"/>
    <property type="match status" value="1"/>
</dbReference>
<dbReference type="GO" id="GO:0005737">
    <property type="term" value="C:cytoplasm"/>
    <property type="evidence" value="ECO:0007669"/>
    <property type="project" value="TreeGrafter"/>
</dbReference>
<dbReference type="GO" id="GO:0000166">
    <property type="term" value="F:nucleotide binding"/>
    <property type="evidence" value="ECO:0007669"/>
    <property type="project" value="InterPro"/>
</dbReference>
<evidence type="ECO:0000313" key="5">
    <source>
        <dbReference type="Proteomes" id="UP000030671"/>
    </source>
</evidence>
<dbReference type="KEGG" id="hir:HETIRDRAFT_441859"/>
<evidence type="ECO:0000259" key="3">
    <source>
        <dbReference type="Pfam" id="PF22725"/>
    </source>
</evidence>
<dbReference type="Gene3D" id="3.40.50.720">
    <property type="entry name" value="NAD(P)-binding Rossmann-like Domain"/>
    <property type="match status" value="1"/>
</dbReference>
<dbReference type="InterPro" id="IPR055170">
    <property type="entry name" value="GFO_IDH_MocA-like_dom"/>
</dbReference>
<organism evidence="4 5">
    <name type="scientific">Heterobasidion irregulare (strain TC 32-1)</name>
    <dbReference type="NCBI Taxonomy" id="747525"/>
    <lineage>
        <taxon>Eukaryota</taxon>
        <taxon>Fungi</taxon>
        <taxon>Dikarya</taxon>
        <taxon>Basidiomycota</taxon>
        <taxon>Agaricomycotina</taxon>
        <taxon>Agaricomycetes</taxon>
        <taxon>Russulales</taxon>
        <taxon>Bondarzewiaceae</taxon>
        <taxon>Heterobasidion</taxon>
        <taxon>Heterobasidion annosum species complex</taxon>
    </lineage>
</organism>
<gene>
    <name evidence="4" type="ORF">HETIRDRAFT_441859</name>
</gene>
<dbReference type="RefSeq" id="XP_009550993.1">
    <property type="nucleotide sequence ID" value="XM_009552698.1"/>
</dbReference>
<dbReference type="OrthoDB" id="64915at2759"/>
<comment type="similarity">
    <text evidence="1">Belongs to the Gfo/Idh/MocA family.</text>
</comment>
<dbReference type="AlphaFoldDB" id="W4JVI7"/>
<dbReference type="Proteomes" id="UP000030671">
    <property type="component" value="Unassembled WGS sequence"/>
</dbReference>
<evidence type="ECO:0000313" key="4">
    <source>
        <dbReference type="EMBL" id="ETW77494.1"/>
    </source>
</evidence>
<dbReference type="Pfam" id="PF01408">
    <property type="entry name" value="GFO_IDH_MocA"/>
    <property type="match status" value="1"/>
</dbReference>
<evidence type="ECO:0000256" key="1">
    <source>
        <dbReference type="ARBA" id="ARBA00010928"/>
    </source>
</evidence>
<protein>
    <recommendedName>
        <fullName evidence="6">Gfo/Idh/MocA-like oxidoreductase N-terminal domain-containing protein</fullName>
    </recommendedName>
</protein>
<dbReference type="EMBL" id="KI925463">
    <property type="protein sequence ID" value="ETW77494.1"/>
    <property type="molecule type" value="Genomic_DNA"/>
</dbReference>
<dbReference type="HOGENOM" id="CLU_023194_3_1_1"/>
<name>W4JVI7_HETIT</name>
<dbReference type="Gene3D" id="3.30.360.10">
    <property type="entry name" value="Dihydrodipicolinate Reductase, domain 2"/>
    <property type="match status" value="1"/>
</dbReference>